<name>A0A366L2C7_9SPHI</name>
<keyword evidence="4" id="KW-1185">Reference proteome</keyword>
<gene>
    <name evidence="3" type="ORF">DRW42_10010</name>
</gene>
<dbReference type="EMBL" id="QNQU01000007">
    <property type="protein sequence ID" value="RBQ07986.1"/>
    <property type="molecule type" value="Genomic_DNA"/>
</dbReference>
<dbReference type="InterPro" id="IPR000866">
    <property type="entry name" value="AhpC/TSA"/>
</dbReference>
<evidence type="ECO:0000259" key="2">
    <source>
        <dbReference type="PROSITE" id="PS51352"/>
    </source>
</evidence>
<dbReference type="PROSITE" id="PS00194">
    <property type="entry name" value="THIOREDOXIN_1"/>
    <property type="match status" value="1"/>
</dbReference>
<dbReference type="PROSITE" id="PS51352">
    <property type="entry name" value="THIOREDOXIN_2"/>
    <property type="match status" value="1"/>
</dbReference>
<sequence>MGAIAAVLSVQAQQTFTLKGRINGRESGILKLRYTQPDGRFIQDSTTVTAGKFEFKGTITEPVMAYISGDVKKPSMDDPNFGTLFLAPGDLKLVLTEGQFKTLKLSGSKPHDEYTLLEQKKAPIAEEIKPILTQLQKASEAYVQAKKENRPDAEQDLLREKAAEIRDQLEPFNAKRDKIDLDFISRNPDSYYAAYMLSYKISGLKLAEAQKYYKAFSPSVKASSYGKKMLKEVQNLQSGSPGSAAMIFAKKDINGQDLNLADFKGKKYVLIDFWASWCVPCRKGNPHLLSLYSKYKDKGLEIVGVADDDSALAAWKRAVEQDKIGVWKHVLRGLKRTPTGFDRSEDISEGYGIHSLPTKILIDKNGMIVGRFGGGGDSDEEMDKKLASIFK</sequence>
<dbReference type="GO" id="GO:0016491">
    <property type="term" value="F:oxidoreductase activity"/>
    <property type="evidence" value="ECO:0007669"/>
    <property type="project" value="InterPro"/>
</dbReference>
<feature type="domain" description="Thioredoxin" evidence="2">
    <location>
        <begin position="239"/>
        <end position="391"/>
    </location>
</feature>
<comment type="caution">
    <text evidence="3">The sequence shown here is derived from an EMBL/GenBank/DDBJ whole genome shotgun (WGS) entry which is preliminary data.</text>
</comment>
<protein>
    <submittedName>
        <fullName evidence="3">AhpC/TSA family protein</fullName>
    </submittedName>
</protein>
<dbReference type="AlphaFoldDB" id="A0A366L2C7"/>
<dbReference type="PANTHER" id="PTHR42852:SF13">
    <property type="entry name" value="PROTEIN DIPZ"/>
    <property type="match status" value="1"/>
</dbReference>
<dbReference type="InterPro" id="IPR050553">
    <property type="entry name" value="Thioredoxin_ResA/DsbE_sf"/>
</dbReference>
<dbReference type="Pfam" id="PF14289">
    <property type="entry name" value="DUF4369"/>
    <property type="match status" value="1"/>
</dbReference>
<dbReference type="Proteomes" id="UP000252081">
    <property type="component" value="Unassembled WGS sequence"/>
</dbReference>
<evidence type="ECO:0000313" key="4">
    <source>
        <dbReference type="Proteomes" id="UP000252081"/>
    </source>
</evidence>
<dbReference type="CDD" id="cd02966">
    <property type="entry name" value="TlpA_like_family"/>
    <property type="match status" value="1"/>
</dbReference>
<evidence type="ECO:0000256" key="1">
    <source>
        <dbReference type="ARBA" id="ARBA00023284"/>
    </source>
</evidence>
<organism evidence="3 4">
    <name type="scientific">Pedobacter miscanthi</name>
    <dbReference type="NCBI Taxonomy" id="2259170"/>
    <lineage>
        <taxon>Bacteria</taxon>
        <taxon>Pseudomonadati</taxon>
        <taxon>Bacteroidota</taxon>
        <taxon>Sphingobacteriia</taxon>
        <taxon>Sphingobacteriales</taxon>
        <taxon>Sphingobacteriaceae</taxon>
        <taxon>Pedobacter</taxon>
    </lineage>
</organism>
<dbReference type="InterPro" id="IPR025380">
    <property type="entry name" value="DUF4369"/>
</dbReference>
<accession>A0A366L2C7</accession>
<dbReference type="Gene3D" id="3.40.30.10">
    <property type="entry name" value="Glutaredoxin"/>
    <property type="match status" value="1"/>
</dbReference>
<dbReference type="InterPro" id="IPR013766">
    <property type="entry name" value="Thioredoxin_domain"/>
</dbReference>
<dbReference type="InterPro" id="IPR017937">
    <property type="entry name" value="Thioredoxin_CS"/>
</dbReference>
<dbReference type="PANTHER" id="PTHR42852">
    <property type="entry name" value="THIOL:DISULFIDE INTERCHANGE PROTEIN DSBE"/>
    <property type="match status" value="1"/>
</dbReference>
<dbReference type="GO" id="GO:0016209">
    <property type="term" value="F:antioxidant activity"/>
    <property type="evidence" value="ECO:0007669"/>
    <property type="project" value="InterPro"/>
</dbReference>
<proteinExistence type="predicted"/>
<reference evidence="3 4" key="1">
    <citation type="submission" date="2018-07" db="EMBL/GenBank/DDBJ databases">
        <title>A draft genome of a endophytic bacteria, a new species of Pedobacter.</title>
        <authorList>
            <person name="Zhang Z.D."/>
            <person name="Chen Z.J."/>
        </authorList>
    </citation>
    <scope>NUCLEOTIDE SEQUENCE [LARGE SCALE GENOMIC DNA]</scope>
    <source>
        <strain evidence="3 4">RS10</strain>
    </source>
</reference>
<evidence type="ECO:0000313" key="3">
    <source>
        <dbReference type="EMBL" id="RBQ07986.1"/>
    </source>
</evidence>
<dbReference type="Pfam" id="PF00578">
    <property type="entry name" value="AhpC-TSA"/>
    <property type="match status" value="1"/>
</dbReference>
<dbReference type="SUPFAM" id="SSF52833">
    <property type="entry name" value="Thioredoxin-like"/>
    <property type="match status" value="1"/>
</dbReference>
<keyword evidence="1" id="KW-0676">Redox-active center</keyword>
<dbReference type="OrthoDB" id="750178at2"/>
<dbReference type="InterPro" id="IPR036249">
    <property type="entry name" value="Thioredoxin-like_sf"/>
</dbReference>